<feature type="region of interest" description="Disordered" evidence="6">
    <location>
        <begin position="233"/>
        <end position="262"/>
    </location>
</feature>
<dbReference type="GO" id="GO:0001228">
    <property type="term" value="F:DNA-binding transcription activator activity, RNA polymerase II-specific"/>
    <property type="evidence" value="ECO:0007669"/>
    <property type="project" value="UniProtKB-ARBA"/>
</dbReference>
<dbReference type="Gene3D" id="3.10.260.10">
    <property type="entry name" value="Transcription regulator HTH, APSES-type DNA-binding domain"/>
    <property type="match status" value="1"/>
</dbReference>
<dbReference type="RefSeq" id="XP_018713955.1">
    <property type="nucleotide sequence ID" value="XM_018856583.1"/>
</dbReference>
<dbReference type="PROSITE" id="PS51299">
    <property type="entry name" value="HTH_APSES"/>
    <property type="match status" value="1"/>
</dbReference>
<reference evidence="8 9" key="1">
    <citation type="submission" date="2016-05" db="EMBL/GenBank/DDBJ databases">
        <title>Comparative genomics of biotechnologically important yeasts.</title>
        <authorList>
            <consortium name="DOE Joint Genome Institute"/>
            <person name="Riley R."/>
            <person name="Haridas S."/>
            <person name="Wolfe K.H."/>
            <person name="Lopes M.R."/>
            <person name="Hittinger C.T."/>
            <person name="Goker M."/>
            <person name="Salamov A."/>
            <person name="Wisecaver J."/>
            <person name="Long T.M."/>
            <person name="Aerts A.L."/>
            <person name="Barry K."/>
            <person name="Choi C."/>
            <person name="Clum A."/>
            <person name="Coughlan A.Y."/>
            <person name="Deshpande S."/>
            <person name="Douglass A.P."/>
            <person name="Hanson S.J."/>
            <person name="Klenk H.-P."/>
            <person name="LaButti K."/>
            <person name="Lapidus A."/>
            <person name="Lindquist E."/>
            <person name="Lipzen A."/>
            <person name="Meier-kolthoff J.P."/>
            <person name="Ohm R.A."/>
            <person name="Otillar R.P."/>
            <person name="Pangilinan J."/>
            <person name="Peng Y."/>
            <person name="Rokas A."/>
            <person name="Rosa C.A."/>
            <person name="Scheuner C."/>
            <person name="Sibirny A.A."/>
            <person name="Slot J.C."/>
            <person name="Stielow J.B."/>
            <person name="Sun H."/>
            <person name="Kurtzman C.P."/>
            <person name="Blackwell M."/>
            <person name="Grigoriev I.V."/>
            <person name="Jeffries T.W."/>
        </authorList>
    </citation>
    <scope>NUCLEOTIDE SEQUENCE [LARGE SCALE GENOMIC DNA]</scope>
    <source>
        <strain evidence="8 9">NRRL YB-4993</strain>
    </source>
</reference>
<dbReference type="InterPro" id="IPR002110">
    <property type="entry name" value="Ankyrin_rpt"/>
</dbReference>
<evidence type="ECO:0000256" key="3">
    <source>
        <dbReference type="ARBA" id="ARBA00023125"/>
    </source>
</evidence>
<feature type="domain" description="HTH APSES-type" evidence="7">
    <location>
        <begin position="8"/>
        <end position="115"/>
    </location>
</feature>
<dbReference type="InterPro" id="IPR036887">
    <property type="entry name" value="HTH_APSES_sf"/>
</dbReference>
<evidence type="ECO:0000256" key="4">
    <source>
        <dbReference type="ARBA" id="ARBA00054211"/>
    </source>
</evidence>
<dbReference type="OrthoDB" id="6718656at2759"/>
<feature type="compositionally biased region" description="Basic and acidic residues" evidence="6">
    <location>
        <begin position="159"/>
        <end position="177"/>
    </location>
</feature>
<keyword evidence="3" id="KW-0238">DNA-binding</keyword>
<accession>A0A1A0HH19</accession>
<dbReference type="GO" id="GO:0030907">
    <property type="term" value="C:MBF transcription complex"/>
    <property type="evidence" value="ECO:0007669"/>
    <property type="project" value="UniProtKB-ARBA"/>
</dbReference>
<feature type="region of interest" description="Disordered" evidence="6">
    <location>
        <begin position="132"/>
        <end position="205"/>
    </location>
</feature>
<evidence type="ECO:0000256" key="6">
    <source>
        <dbReference type="SAM" id="MobiDB-lite"/>
    </source>
</evidence>
<dbReference type="AlphaFoldDB" id="A0A1A0HH19"/>
<evidence type="ECO:0000256" key="1">
    <source>
        <dbReference type="ARBA" id="ARBA00022737"/>
    </source>
</evidence>
<dbReference type="FunFam" id="3.10.260.10:FF:000004">
    <property type="entry name" value="Transcription factor MBP1"/>
    <property type="match status" value="1"/>
</dbReference>
<dbReference type="SUPFAM" id="SSF54616">
    <property type="entry name" value="DNA-binding domain of Mlu1-box binding protein MBP1"/>
    <property type="match status" value="1"/>
</dbReference>
<dbReference type="Proteomes" id="UP000092555">
    <property type="component" value="Unassembled WGS sequence"/>
</dbReference>
<dbReference type="Pfam" id="PF04383">
    <property type="entry name" value="KilA-N"/>
    <property type="match status" value="1"/>
</dbReference>
<dbReference type="PANTHER" id="PTHR43828">
    <property type="entry name" value="ASPARAGINASE"/>
    <property type="match status" value="1"/>
</dbReference>
<evidence type="ECO:0000313" key="8">
    <source>
        <dbReference type="EMBL" id="OBA23474.1"/>
    </source>
</evidence>
<gene>
    <name evidence="8" type="ORF">METBIDRAFT_35231</name>
</gene>
<dbReference type="Pfam" id="PF13606">
    <property type="entry name" value="Ank_3"/>
    <property type="match status" value="1"/>
</dbReference>
<dbReference type="GO" id="GO:0033309">
    <property type="term" value="C:SBF transcription complex"/>
    <property type="evidence" value="ECO:0007669"/>
    <property type="project" value="TreeGrafter"/>
</dbReference>
<evidence type="ECO:0000259" key="7">
    <source>
        <dbReference type="PROSITE" id="PS51299"/>
    </source>
</evidence>
<comment type="caution">
    <text evidence="8">The sequence shown here is derived from an EMBL/GenBank/DDBJ whole genome shotgun (WGS) entry which is preliminary data.</text>
</comment>
<dbReference type="SMART" id="SM01252">
    <property type="entry name" value="KilA-N"/>
    <property type="match status" value="1"/>
</dbReference>
<feature type="compositionally biased region" description="Basic and acidic residues" evidence="6">
    <location>
        <begin position="250"/>
        <end position="259"/>
    </location>
</feature>
<dbReference type="InterPro" id="IPR018004">
    <property type="entry name" value="KilA/APSES_HTH"/>
</dbReference>
<dbReference type="SUPFAM" id="SSF48403">
    <property type="entry name" value="Ankyrin repeat"/>
    <property type="match status" value="1"/>
</dbReference>
<comment type="function">
    <text evidence="4">Binds to MCB elements (Mlu I cell cycle box) found in the promoter of most DNA synthesis genes. Transcriptional activation by MBF has an important role in the transition from G1 to S phase. It may have a dual role in that it behaves as an activator of transcription at the G1-S boundary and as a repressor during other stages of the cell cycle.</text>
</comment>
<feature type="compositionally biased region" description="Basic and acidic residues" evidence="6">
    <location>
        <begin position="233"/>
        <end position="243"/>
    </location>
</feature>
<keyword evidence="9" id="KW-1185">Reference proteome</keyword>
<name>A0A1A0HH19_9ASCO</name>
<dbReference type="PANTHER" id="PTHR43828:SF15">
    <property type="entry name" value="TRANSCRIPTION FACTOR MBP1"/>
    <property type="match status" value="1"/>
</dbReference>
<dbReference type="InterPro" id="IPR003163">
    <property type="entry name" value="Tscrpt_reg_HTH_APSES-type"/>
</dbReference>
<dbReference type="GeneID" id="30029559"/>
<dbReference type="InterPro" id="IPR051642">
    <property type="entry name" value="SWI6-like"/>
</dbReference>
<proteinExistence type="predicted"/>
<dbReference type="SMART" id="SM00248">
    <property type="entry name" value="ANK"/>
    <property type="match status" value="3"/>
</dbReference>
<dbReference type="Gene3D" id="1.25.40.20">
    <property type="entry name" value="Ankyrin repeat-containing domain"/>
    <property type="match status" value="1"/>
</dbReference>
<organism evidence="8 9">
    <name type="scientific">Metschnikowia bicuspidata var. bicuspidata NRRL YB-4993</name>
    <dbReference type="NCBI Taxonomy" id="869754"/>
    <lineage>
        <taxon>Eukaryota</taxon>
        <taxon>Fungi</taxon>
        <taxon>Dikarya</taxon>
        <taxon>Ascomycota</taxon>
        <taxon>Saccharomycotina</taxon>
        <taxon>Pichiomycetes</taxon>
        <taxon>Metschnikowiaceae</taxon>
        <taxon>Metschnikowia</taxon>
    </lineage>
</organism>
<dbReference type="InterPro" id="IPR036770">
    <property type="entry name" value="Ankyrin_rpt-contain_sf"/>
</dbReference>
<keyword evidence="1" id="KW-0677">Repeat</keyword>
<evidence type="ECO:0000256" key="2">
    <source>
        <dbReference type="ARBA" id="ARBA00023043"/>
    </source>
</evidence>
<dbReference type="GO" id="GO:0003677">
    <property type="term" value="F:DNA binding"/>
    <property type="evidence" value="ECO:0007669"/>
    <property type="project" value="UniProtKB-KW"/>
</dbReference>
<dbReference type="EMBL" id="LXTC01000001">
    <property type="protein sequence ID" value="OBA23474.1"/>
    <property type="molecule type" value="Genomic_DNA"/>
</dbReference>
<evidence type="ECO:0000256" key="5">
    <source>
        <dbReference type="ARBA" id="ARBA00073969"/>
    </source>
</evidence>
<evidence type="ECO:0000313" key="9">
    <source>
        <dbReference type="Proteomes" id="UP000092555"/>
    </source>
</evidence>
<sequence>MAPPLLQIYSATYSNVPVFEFVTPEGPIMRRKLDSWINATHILKIAKFPKARRTRILEKDIQTGIHDKVQGGYGKYQGTYVPLDIGTELARNFGVYELLQPIFDFVYVEGRLETPPPAPKHNHASALNIARRQMQQQQKLKRETQAHSSESPASHKRMKLETNAHDAGRPTAQDKPRRVALSARENPPPLAESHTRDSSFSVSRLPPLLRQDTERDALLIMASNMNVRQADLEVSHSDDETPARIRGSVSKHDPFNVRESDDDEFMSGKELFGSRAFVLSHNLHGRTMPSLTGSPERAHQLLSLNGSVGRAHGVGLPGQSYLKNTAEDAESAKYFDTLLEYLMEDSSLASPSGGCKPGSFELPEKILHPPQPLLKININRPVDEDGNTVFHWACSMANMGIIEFLLSIFPNFIDSGVTNYNGETPLMFLVQFRNSYQLNNFPVILDMLFDSFLSVDKLGRTVLHHIALACDLSKFDNSQRNEPDLGFKARKERFVSYYFEIIFSKIVGFPDYQLLHGDEKRSLEEKKELIFKFVNHQDNNGNTAFHIVAHNMSKKCIKTFICFHKFIDLSLRNHVNYSVEDYLASHNYLLRLESDNGSVPHPSEKGLVSSHSIFPMEHTQSFETQLHKTRMAMNYHNTSINLVTEKLSELSYCMENELKQKDNKLDSLYRYFRIIGLEKFKSQEAVLQLFNLGYLVEDIAKDYGASEDCSQLEAKADTVILGSGSRDKVIQEEVSRLMNDLIFQKISAEEELLHSLTRYKYSREKATQIRLKDHVKVSPSTVAEPKNIKTFQLAVSLQNQVLRRKLLANKLYEQEARVPLFAANKDEFKENRPDITGRLNLPISEYPSSDKLHKYCKLVALSCGMSMTEAENSIDLIEQSLAKNNVG</sequence>
<keyword evidence="2" id="KW-0040">ANK repeat</keyword>
<dbReference type="STRING" id="869754.A0A1A0HH19"/>
<protein>
    <recommendedName>
        <fullName evidence="5">Transcription factor MBP1</fullName>
    </recommendedName>
</protein>